<dbReference type="AlphaFoldDB" id="A0A9Q0ECI2"/>
<comment type="caution">
    <text evidence="1">The sequence shown here is derived from an EMBL/GenBank/DDBJ whole genome shotgun (WGS) entry which is preliminary data.</text>
</comment>
<sequence>MVALETTSLASLGSDGMSWRMCLGNLDQEYGSNFSIVRLRPQLERSAAKPFRPWLCVRGSMKRLTTEGQEATPITDTVPTEA</sequence>
<reference evidence="1" key="1">
    <citation type="submission" date="2022-07" db="EMBL/GenBank/DDBJ databases">
        <title>Chromosome-level genome of Muraenolepis orangiensis.</title>
        <authorList>
            <person name="Kim J."/>
        </authorList>
    </citation>
    <scope>NUCLEOTIDE SEQUENCE</scope>
    <source>
        <strain evidence="1">KU_S4_2022</strain>
        <tissue evidence="1">Muscle</tissue>
    </source>
</reference>
<name>A0A9Q0ECI2_9TELE</name>
<protein>
    <submittedName>
        <fullName evidence="1">Uncharacterized protein</fullName>
    </submittedName>
</protein>
<evidence type="ECO:0000313" key="2">
    <source>
        <dbReference type="Proteomes" id="UP001148018"/>
    </source>
</evidence>
<gene>
    <name evidence="1" type="ORF">NHX12_028820</name>
</gene>
<dbReference type="Proteomes" id="UP001148018">
    <property type="component" value="Unassembled WGS sequence"/>
</dbReference>
<dbReference type="EMBL" id="JANIIK010000044">
    <property type="protein sequence ID" value="KAJ3604079.1"/>
    <property type="molecule type" value="Genomic_DNA"/>
</dbReference>
<proteinExistence type="predicted"/>
<organism evidence="1 2">
    <name type="scientific">Muraenolepis orangiensis</name>
    <name type="common">Patagonian moray cod</name>
    <dbReference type="NCBI Taxonomy" id="630683"/>
    <lineage>
        <taxon>Eukaryota</taxon>
        <taxon>Metazoa</taxon>
        <taxon>Chordata</taxon>
        <taxon>Craniata</taxon>
        <taxon>Vertebrata</taxon>
        <taxon>Euteleostomi</taxon>
        <taxon>Actinopterygii</taxon>
        <taxon>Neopterygii</taxon>
        <taxon>Teleostei</taxon>
        <taxon>Neoteleostei</taxon>
        <taxon>Acanthomorphata</taxon>
        <taxon>Zeiogadaria</taxon>
        <taxon>Gadariae</taxon>
        <taxon>Gadiformes</taxon>
        <taxon>Muraenolepidoidei</taxon>
        <taxon>Muraenolepididae</taxon>
        <taxon>Muraenolepis</taxon>
    </lineage>
</organism>
<evidence type="ECO:0000313" key="1">
    <source>
        <dbReference type="EMBL" id="KAJ3604079.1"/>
    </source>
</evidence>
<accession>A0A9Q0ECI2</accession>
<keyword evidence="2" id="KW-1185">Reference proteome</keyword>